<dbReference type="Proteomes" id="UP000198790">
    <property type="component" value="Unassembled WGS sequence"/>
</dbReference>
<sequence>MKAFIEALFVEMEQSLKEVSKETSNGLQKAERCCQVVNAILIRLKEFMASYTFRDAHEEIQFFKEYKPLLFKELIFYSELTYIEAKKPIGKKEQIKSYYPHVLDQIQEFFVRNHQLYIYYQLGKSDQDEKLFLRDSKPVSLIPDYSFDFDPSFSTINSSKLAKIMGYESLTDHIRKTIYRLEKGSDDGVSELSSHEWTDSKSGLIELAYALHSRGAVNHGKSDVKAIITLMESLFNVQVGNFYRTFQSMRGRKKNRTIFLDSLKDSLVKRMDDTDMGYQ</sequence>
<accession>A0A1I1AE13</accession>
<dbReference type="InterPro" id="IPR018534">
    <property type="entry name" value="Tet_reg_excision_RteC"/>
</dbReference>
<dbReference type="RefSeq" id="WP_092897570.1">
    <property type="nucleotide sequence ID" value="NZ_FOKK01000008.1"/>
</dbReference>
<dbReference type="AlphaFoldDB" id="A0A1I1AE13"/>
<evidence type="ECO:0000313" key="1">
    <source>
        <dbReference type="EMBL" id="SFB35606.1"/>
    </source>
</evidence>
<organism evidence="1 2">
    <name type="scientific">Algoriphagus aquimarinus</name>
    <dbReference type="NCBI Taxonomy" id="237018"/>
    <lineage>
        <taxon>Bacteria</taxon>
        <taxon>Pseudomonadati</taxon>
        <taxon>Bacteroidota</taxon>
        <taxon>Cytophagia</taxon>
        <taxon>Cytophagales</taxon>
        <taxon>Cyclobacteriaceae</taxon>
        <taxon>Algoriphagus</taxon>
    </lineage>
</organism>
<gene>
    <name evidence="1" type="ORF">SAMN04489723_1088</name>
</gene>
<protein>
    <submittedName>
        <fullName evidence="1">RteC protein</fullName>
    </submittedName>
</protein>
<proteinExistence type="predicted"/>
<dbReference type="STRING" id="237018.SAMN04489723_1088"/>
<dbReference type="Pfam" id="PF09357">
    <property type="entry name" value="RteC"/>
    <property type="match status" value="1"/>
</dbReference>
<keyword evidence="2" id="KW-1185">Reference proteome</keyword>
<name>A0A1I1AE13_9BACT</name>
<dbReference type="EMBL" id="FOKK01000008">
    <property type="protein sequence ID" value="SFB35606.1"/>
    <property type="molecule type" value="Genomic_DNA"/>
</dbReference>
<evidence type="ECO:0000313" key="2">
    <source>
        <dbReference type="Proteomes" id="UP000198790"/>
    </source>
</evidence>
<reference evidence="1 2" key="1">
    <citation type="submission" date="2016-10" db="EMBL/GenBank/DDBJ databases">
        <authorList>
            <person name="de Groot N.N."/>
        </authorList>
    </citation>
    <scope>NUCLEOTIDE SEQUENCE [LARGE SCALE GENOMIC DNA]</scope>
    <source>
        <strain evidence="1 2">DSM 23399</strain>
    </source>
</reference>
<dbReference type="OrthoDB" id="790983at2"/>